<dbReference type="EMBL" id="BQKA01000030">
    <property type="protein sequence ID" value="GJM50589.1"/>
    <property type="molecule type" value="Genomic_DNA"/>
</dbReference>
<evidence type="ECO:0000259" key="1">
    <source>
        <dbReference type="Pfam" id="PF00496"/>
    </source>
</evidence>
<dbReference type="InterPro" id="IPR039424">
    <property type="entry name" value="SBP_5"/>
</dbReference>
<dbReference type="GO" id="GO:0015833">
    <property type="term" value="P:peptide transport"/>
    <property type="evidence" value="ECO:0007669"/>
    <property type="project" value="TreeGrafter"/>
</dbReference>
<dbReference type="SUPFAM" id="SSF53850">
    <property type="entry name" value="Periplasmic binding protein-like II"/>
    <property type="match status" value="1"/>
</dbReference>
<protein>
    <submittedName>
        <fullName evidence="2">Peptide ABC transporter substrate-binding protein</fullName>
    </submittedName>
</protein>
<dbReference type="InterPro" id="IPR000914">
    <property type="entry name" value="SBP_5_dom"/>
</dbReference>
<reference evidence="2 5" key="1">
    <citation type="submission" date="2021-11" db="EMBL/GenBank/DDBJ databases">
        <title>Draft genome sequence of Capnocytophaga sp. strain KC07075 isolated from cat oral cavity.</title>
        <authorList>
            <person name="Suzuki M."/>
            <person name="Imaoka K."/>
            <person name="Kimura M."/>
            <person name="Morikawa S."/>
            <person name="Maeda K."/>
        </authorList>
    </citation>
    <scope>NUCLEOTIDE SEQUENCE</scope>
    <source>
        <strain evidence="2">KC07075</strain>
        <strain evidence="3 5">KC07079</strain>
    </source>
</reference>
<proteinExistence type="predicted"/>
<dbReference type="Proteomes" id="UP001208692">
    <property type="component" value="Unassembled WGS sequence"/>
</dbReference>
<accession>A0AAV5AVL9</accession>
<evidence type="ECO:0000313" key="2">
    <source>
        <dbReference type="EMBL" id="GJM50589.1"/>
    </source>
</evidence>
<dbReference type="Gene3D" id="3.90.76.10">
    <property type="entry name" value="Dipeptide-binding Protein, Domain 1"/>
    <property type="match status" value="1"/>
</dbReference>
<dbReference type="PROSITE" id="PS51257">
    <property type="entry name" value="PROKAR_LIPOPROTEIN"/>
    <property type="match status" value="1"/>
</dbReference>
<evidence type="ECO:0000313" key="4">
    <source>
        <dbReference type="Proteomes" id="UP001207736"/>
    </source>
</evidence>
<dbReference type="PIRSF" id="PIRSF002741">
    <property type="entry name" value="MppA"/>
    <property type="match status" value="1"/>
</dbReference>
<dbReference type="GO" id="GO:0030288">
    <property type="term" value="C:outer membrane-bounded periplasmic space"/>
    <property type="evidence" value="ECO:0007669"/>
    <property type="project" value="UniProtKB-ARBA"/>
</dbReference>
<evidence type="ECO:0000313" key="5">
    <source>
        <dbReference type="Proteomes" id="UP001208692"/>
    </source>
</evidence>
<dbReference type="GO" id="GO:0043190">
    <property type="term" value="C:ATP-binding cassette (ABC) transporter complex"/>
    <property type="evidence" value="ECO:0007669"/>
    <property type="project" value="InterPro"/>
</dbReference>
<dbReference type="Proteomes" id="UP001207736">
    <property type="component" value="Unassembled WGS sequence"/>
</dbReference>
<dbReference type="Gene3D" id="3.40.190.10">
    <property type="entry name" value="Periplasmic binding protein-like II"/>
    <property type="match status" value="1"/>
</dbReference>
<keyword evidence="5" id="KW-1185">Reference proteome</keyword>
<dbReference type="GO" id="GO:1904680">
    <property type="term" value="F:peptide transmembrane transporter activity"/>
    <property type="evidence" value="ECO:0007669"/>
    <property type="project" value="TreeGrafter"/>
</dbReference>
<dbReference type="AlphaFoldDB" id="A0AAV5AVL9"/>
<name>A0AAV5AVL9_9FLAO</name>
<feature type="domain" description="Solute-binding protein family 5" evidence="1">
    <location>
        <begin position="72"/>
        <end position="447"/>
    </location>
</feature>
<dbReference type="InterPro" id="IPR030678">
    <property type="entry name" value="Peptide/Ni-bd"/>
</dbReference>
<dbReference type="EMBL" id="BQKB01000042">
    <property type="protein sequence ID" value="GJM53580.1"/>
    <property type="molecule type" value="Genomic_DNA"/>
</dbReference>
<evidence type="ECO:0000313" key="3">
    <source>
        <dbReference type="EMBL" id="GJM53580.1"/>
    </source>
</evidence>
<dbReference type="Gene3D" id="3.10.105.10">
    <property type="entry name" value="Dipeptide-binding Protein, Domain 3"/>
    <property type="match status" value="1"/>
</dbReference>
<dbReference type="Pfam" id="PF00496">
    <property type="entry name" value="SBP_bac_5"/>
    <property type="match status" value="1"/>
</dbReference>
<comment type="caution">
    <text evidence="2">The sequence shown here is derived from an EMBL/GenBank/DDBJ whole genome shotgun (WGS) entry which is preliminary data.</text>
</comment>
<gene>
    <name evidence="2" type="ORF">RCZ15_15620</name>
    <name evidence="3" type="ORF">RCZ16_18960</name>
</gene>
<dbReference type="PANTHER" id="PTHR30290">
    <property type="entry name" value="PERIPLASMIC BINDING COMPONENT OF ABC TRANSPORTER"/>
    <property type="match status" value="1"/>
</dbReference>
<dbReference type="CDD" id="cd00995">
    <property type="entry name" value="PBP2_NikA_DppA_OppA_like"/>
    <property type="match status" value="1"/>
</dbReference>
<sequence length="531" mass="61852">MLKQQFIIFIGFFLLISCQKKIDKTAHLKIFRYNEHANISSLDPIFARTQSNIWAVNQLFNGLVQLDDSLNILPDIAKKWTISDDGKTYVFTLRNDVFFHKNQCFRTENNTRKVTAYDFLYSFNRLKDDKLASSGRWILQNVKHFSARNDSIFLFELKENSPAFLGLLTTKYASVVAREAVDFYGNDFRRNPVGTGAFRFQFWEENTKLVLQKNPLYYEKDDKNEPLPYLDGISITFLSEKQSEFLQFVQGNLDFINAVNASYKDEILTTQGTLQPKYKDKIQMIKSPYINTEYLGIVMDKTDDIATNKQLREAIHLGFDREKMMKYLRNNIGKPALGGFIPKGLNGFTDTITKYQPEKSRKIVLDFTKKKQRKPMVTISTDANYVDVCEYIQRELQSIGFLCNIDIVPSATLRQSRATSKLQTFRASWIADYPDAENYLSLFYSENFAPNGANYTHFKNETFDQWYKQAISENSLEKRVLLYQKMDSLVMQHLPVIPLYYDENIRFVQKNIQGLTPNPINLLHLKKVIKE</sequence>
<organism evidence="2 4">
    <name type="scientific">Capnocytophaga catalasegens</name>
    <dbReference type="NCBI Taxonomy" id="1004260"/>
    <lineage>
        <taxon>Bacteria</taxon>
        <taxon>Pseudomonadati</taxon>
        <taxon>Bacteroidota</taxon>
        <taxon>Flavobacteriia</taxon>
        <taxon>Flavobacteriales</taxon>
        <taxon>Flavobacteriaceae</taxon>
        <taxon>Capnocytophaga</taxon>
    </lineage>
</organism>